<evidence type="ECO:0000256" key="1">
    <source>
        <dbReference type="ARBA" id="ARBA00007613"/>
    </source>
</evidence>
<proteinExistence type="inferred from homology"/>
<dbReference type="RefSeq" id="WP_419186145.1">
    <property type="nucleotide sequence ID" value="NZ_CP036290.1"/>
</dbReference>
<dbReference type="Proteomes" id="UP000319342">
    <property type="component" value="Chromosome"/>
</dbReference>
<evidence type="ECO:0000313" key="3">
    <source>
        <dbReference type="Proteomes" id="UP000319342"/>
    </source>
</evidence>
<reference evidence="2 3" key="1">
    <citation type="submission" date="2019-02" db="EMBL/GenBank/DDBJ databases">
        <title>Deep-cultivation of Planctomycetes and their phenomic and genomic characterization uncovers novel biology.</title>
        <authorList>
            <person name="Wiegand S."/>
            <person name="Jogler M."/>
            <person name="Boedeker C."/>
            <person name="Pinto D."/>
            <person name="Vollmers J."/>
            <person name="Rivas-Marin E."/>
            <person name="Kohn T."/>
            <person name="Peeters S.H."/>
            <person name="Heuer A."/>
            <person name="Rast P."/>
            <person name="Oberbeckmann S."/>
            <person name="Bunk B."/>
            <person name="Jeske O."/>
            <person name="Meyerdierks A."/>
            <person name="Storesund J.E."/>
            <person name="Kallscheuer N."/>
            <person name="Luecker S."/>
            <person name="Lage O.M."/>
            <person name="Pohl T."/>
            <person name="Merkel B.J."/>
            <person name="Hornburger P."/>
            <person name="Mueller R.-W."/>
            <person name="Bruemmer F."/>
            <person name="Labrenz M."/>
            <person name="Spormann A.M."/>
            <person name="Op den Camp H."/>
            <person name="Overmann J."/>
            <person name="Amann R."/>
            <person name="Jetten M.S.M."/>
            <person name="Mascher T."/>
            <person name="Medema M.H."/>
            <person name="Devos D.P."/>
            <person name="Kaster A.-K."/>
            <person name="Ovreas L."/>
            <person name="Rohde M."/>
            <person name="Galperin M.Y."/>
            <person name="Jogler C."/>
        </authorList>
    </citation>
    <scope>NUCLEOTIDE SEQUENCE [LARGE SCALE GENOMIC DNA]</scope>
    <source>
        <strain evidence="2 3">Pla163</strain>
    </source>
</reference>
<dbReference type="Pfam" id="PF02321">
    <property type="entry name" value="OEP"/>
    <property type="match status" value="2"/>
</dbReference>
<dbReference type="EMBL" id="CP036290">
    <property type="protein sequence ID" value="QDU82930.1"/>
    <property type="molecule type" value="Genomic_DNA"/>
</dbReference>
<dbReference type="PANTHER" id="PTHR30203">
    <property type="entry name" value="OUTER MEMBRANE CATION EFFLUX PROTEIN"/>
    <property type="match status" value="1"/>
</dbReference>
<dbReference type="GO" id="GO:0015562">
    <property type="term" value="F:efflux transmembrane transporter activity"/>
    <property type="evidence" value="ECO:0007669"/>
    <property type="project" value="InterPro"/>
</dbReference>
<name>A0A518CUM1_9BACT</name>
<accession>A0A518CUM1</accession>
<dbReference type="Gene3D" id="1.20.1600.10">
    <property type="entry name" value="Outer membrane efflux proteins (OEP)"/>
    <property type="match status" value="1"/>
</dbReference>
<sequence>MPKLLTILFTPLLYASCVAPPEMYGERLASWERSNDTFATEPRGDIEFDEGAGPLEQILRSARSRNPGLEASFQRWRAALERVPQATTLPEPRLTLGVYLAEVETRVGPMQGRVGIAQPFPWFGKLELAGNASFEAAEAARELLEATRLELEYAIRDTWYEYAYLETAIEVTEGNRALLVHWESVARARFETGLGQHSDVIRAQVELGKIEDRVQTLTDLRRPLVAKLNAALDRDGSAELPRPTGALPVPPAIDGLGGTESLDATNPMLRAYEHRIAAARYGVGLADKEFFPDFTVGVDYTLIGSATNAGVPDSGEDAIAVTLGFELPVWRSSYRAGVREAEAIERAMTLERSQLRNRLAAELEMALYRFRDADRRLELFRDALVPKGEESVEALDSAYQSGDQGFLDLIDAQRILLEFQLQVARAESDRAQSAAEIERITGLPLHAH</sequence>
<keyword evidence="3" id="KW-1185">Reference proteome</keyword>
<evidence type="ECO:0000313" key="2">
    <source>
        <dbReference type="EMBL" id="QDU82930.1"/>
    </source>
</evidence>
<comment type="similarity">
    <text evidence="1">Belongs to the outer membrane factor (OMF) (TC 1.B.17) family.</text>
</comment>
<dbReference type="SUPFAM" id="SSF56954">
    <property type="entry name" value="Outer membrane efflux proteins (OEP)"/>
    <property type="match status" value="1"/>
</dbReference>
<gene>
    <name evidence="2" type="primary">czcC</name>
    <name evidence="2" type="ORF">Pla163_00240</name>
</gene>
<organism evidence="2 3">
    <name type="scientific">Rohdeia mirabilis</name>
    <dbReference type="NCBI Taxonomy" id="2528008"/>
    <lineage>
        <taxon>Bacteria</taxon>
        <taxon>Pseudomonadati</taxon>
        <taxon>Planctomycetota</taxon>
        <taxon>Planctomycetia</taxon>
        <taxon>Planctomycetia incertae sedis</taxon>
        <taxon>Rohdeia</taxon>
    </lineage>
</organism>
<protein>
    <submittedName>
        <fullName evidence="2">Cobalt-zinc-cadmium resistance protein CzcC</fullName>
    </submittedName>
</protein>
<dbReference type="InterPro" id="IPR010131">
    <property type="entry name" value="MdtP/NodT-like"/>
</dbReference>
<dbReference type="InterPro" id="IPR003423">
    <property type="entry name" value="OMP_efflux"/>
</dbReference>
<dbReference type="AlphaFoldDB" id="A0A518CUM1"/>
<dbReference type="PANTHER" id="PTHR30203:SF24">
    <property type="entry name" value="BLR4935 PROTEIN"/>
    <property type="match status" value="1"/>
</dbReference>